<protein>
    <submittedName>
        <fullName evidence="2">Metallophosphoesterase</fullName>
    </submittedName>
</protein>
<organism evidence="2 3">
    <name type="scientific">Subdoligranulum variabile</name>
    <dbReference type="NCBI Taxonomy" id="214851"/>
    <lineage>
        <taxon>Bacteria</taxon>
        <taxon>Bacillati</taxon>
        <taxon>Bacillota</taxon>
        <taxon>Clostridia</taxon>
        <taxon>Eubacteriales</taxon>
        <taxon>Oscillospiraceae</taxon>
        <taxon>Subdoligranulum</taxon>
    </lineage>
</organism>
<evidence type="ECO:0000313" key="3">
    <source>
        <dbReference type="Proteomes" id="UP000759273"/>
    </source>
</evidence>
<comment type="caution">
    <text evidence="2">The sequence shown here is derived from an EMBL/GenBank/DDBJ whole genome shotgun (WGS) entry which is preliminary data.</text>
</comment>
<dbReference type="PANTHER" id="PTHR12905">
    <property type="entry name" value="METALLOPHOSPHOESTERASE"/>
    <property type="match status" value="1"/>
</dbReference>
<accession>A0A943DEM2</accession>
<dbReference type="Proteomes" id="UP000759273">
    <property type="component" value="Unassembled WGS sequence"/>
</dbReference>
<dbReference type="InterPro" id="IPR004843">
    <property type="entry name" value="Calcineurin-like_PHP"/>
</dbReference>
<proteinExistence type="predicted"/>
<dbReference type="InterPro" id="IPR029052">
    <property type="entry name" value="Metallo-depent_PP-like"/>
</dbReference>
<dbReference type="AlphaFoldDB" id="A0A943DEM2"/>
<reference evidence="2" key="1">
    <citation type="submission" date="2021-02" db="EMBL/GenBank/DDBJ databases">
        <title>Infant gut strain persistence is associated with maternal origin, phylogeny, and functional potential including surface adhesion and iron acquisition.</title>
        <authorList>
            <person name="Lou Y.C."/>
        </authorList>
    </citation>
    <scope>NUCLEOTIDE SEQUENCE</scope>
    <source>
        <strain evidence="2">L3_101_000M1_dasL3_101_000M1_concoct_87</strain>
    </source>
</reference>
<evidence type="ECO:0000259" key="1">
    <source>
        <dbReference type="Pfam" id="PF00149"/>
    </source>
</evidence>
<feature type="domain" description="Calcineurin-like phosphoesterase" evidence="1">
    <location>
        <begin position="13"/>
        <end position="167"/>
    </location>
</feature>
<dbReference type="InterPro" id="IPR051693">
    <property type="entry name" value="UPF0046_metallophosphoest"/>
</dbReference>
<dbReference type="SUPFAM" id="SSF56300">
    <property type="entry name" value="Metallo-dependent phosphatases"/>
    <property type="match status" value="1"/>
</dbReference>
<gene>
    <name evidence="2" type="ORF">KHY36_01315</name>
</gene>
<sequence>MKILAIADEECKALWDYFTPDKLEGVELIIACGDLSRHYLEYLATMAPMPVLYVHGNHDESYDLLPPQGVICIDDEVYVHNGLRVAGLGGSCRYHTGAWQFTEAEMKKRVNRLRGKIDRHGGVDILVTHAPLHGYGDMTDLPHRGFTAFSTLLDRYHPQYMLHGHIHLNYGASIPREHTYGTTRIVNCFERVYLDVDAPVPKPRHRLFAGLLGSHR</sequence>
<dbReference type="Pfam" id="PF00149">
    <property type="entry name" value="Metallophos"/>
    <property type="match status" value="1"/>
</dbReference>
<dbReference type="EMBL" id="JAGZGG010000002">
    <property type="protein sequence ID" value="MBS5331153.1"/>
    <property type="molecule type" value="Genomic_DNA"/>
</dbReference>
<dbReference type="PANTHER" id="PTHR12905:SF0">
    <property type="entry name" value="CALCINEURIN-LIKE PHOSPHOESTERASE DOMAIN-CONTAINING PROTEIN"/>
    <property type="match status" value="1"/>
</dbReference>
<evidence type="ECO:0000313" key="2">
    <source>
        <dbReference type="EMBL" id="MBS5331153.1"/>
    </source>
</evidence>
<name>A0A943DEM2_9FIRM</name>
<dbReference type="Gene3D" id="3.60.21.10">
    <property type="match status" value="1"/>
</dbReference>
<dbReference type="GO" id="GO:0016787">
    <property type="term" value="F:hydrolase activity"/>
    <property type="evidence" value="ECO:0007669"/>
    <property type="project" value="InterPro"/>
</dbReference>